<sequence length="93" mass="10548">MARRKTALKRRGKYQLNTMEDLKREADKSATWRGHALAWPRHLGRMEAAAMCMICGMKALIVLRPAGEEHIITGAAVLHTCPRKPDLLARREN</sequence>
<evidence type="ECO:0000313" key="1">
    <source>
        <dbReference type="EMBL" id="KKM18370.1"/>
    </source>
</evidence>
<organism evidence="1">
    <name type="scientific">marine sediment metagenome</name>
    <dbReference type="NCBI Taxonomy" id="412755"/>
    <lineage>
        <taxon>unclassified sequences</taxon>
        <taxon>metagenomes</taxon>
        <taxon>ecological metagenomes</taxon>
    </lineage>
</organism>
<dbReference type="AlphaFoldDB" id="A0A0F9KSH5"/>
<protein>
    <submittedName>
        <fullName evidence="1">Uncharacterized protein</fullName>
    </submittedName>
</protein>
<proteinExistence type="predicted"/>
<name>A0A0F9KSH5_9ZZZZ</name>
<dbReference type="EMBL" id="LAZR01014238">
    <property type="protein sequence ID" value="KKM18370.1"/>
    <property type="molecule type" value="Genomic_DNA"/>
</dbReference>
<comment type="caution">
    <text evidence="1">The sequence shown here is derived from an EMBL/GenBank/DDBJ whole genome shotgun (WGS) entry which is preliminary data.</text>
</comment>
<gene>
    <name evidence="1" type="ORF">LCGC14_1666350</name>
</gene>
<accession>A0A0F9KSH5</accession>
<reference evidence="1" key="1">
    <citation type="journal article" date="2015" name="Nature">
        <title>Complex archaea that bridge the gap between prokaryotes and eukaryotes.</title>
        <authorList>
            <person name="Spang A."/>
            <person name="Saw J.H."/>
            <person name="Jorgensen S.L."/>
            <person name="Zaremba-Niedzwiedzka K."/>
            <person name="Martijn J."/>
            <person name="Lind A.E."/>
            <person name="van Eijk R."/>
            <person name="Schleper C."/>
            <person name="Guy L."/>
            <person name="Ettema T.J."/>
        </authorList>
    </citation>
    <scope>NUCLEOTIDE SEQUENCE</scope>
</reference>